<evidence type="ECO:0000313" key="2">
    <source>
        <dbReference type="Proteomes" id="UP000325440"/>
    </source>
</evidence>
<dbReference type="AlphaFoldDB" id="A0A5E4NCK3"/>
<name>A0A5E4NCK3_9HEMI</name>
<dbReference type="Proteomes" id="UP000325440">
    <property type="component" value="Unassembled WGS sequence"/>
</dbReference>
<keyword evidence="2" id="KW-1185">Reference proteome</keyword>
<evidence type="ECO:0000313" key="1">
    <source>
        <dbReference type="EMBL" id="VVC39309.1"/>
    </source>
</evidence>
<gene>
    <name evidence="1" type="ORF">CINCED_3A022810</name>
</gene>
<accession>A0A5E4NCK3</accession>
<sequence>MVGAKQPPKGKLYNELKGGEKHKSGVNYVRTWKTWGKPYKKLKVAMVNREEWKSIEAIEPKFEKKNKCYVNKFHSIQYVYG</sequence>
<organism evidence="1 2">
    <name type="scientific">Cinara cedri</name>
    <dbReference type="NCBI Taxonomy" id="506608"/>
    <lineage>
        <taxon>Eukaryota</taxon>
        <taxon>Metazoa</taxon>
        <taxon>Ecdysozoa</taxon>
        <taxon>Arthropoda</taxon>
        <taxon>Hexapoda</taxon>
        <taxon>Insecta</taxon>
        <taxon>Pterygota</taxon>
        <taxon>Neoptera</taxon>
        <taxon>Paraneoptera</taxon>
        <taxon>Hemiptera</taxon>
        <taxon>Sternorrhyncha</taxon>
        <taxon>Aphidomorpha</taxon>
        <taxon>Aphidoidea</taxon>
        <taxon>Aphididae</taxon>
        <taxon>Lachninae</taxon>
        <taxon>Cinara</taxon>
    </lineage>
</organism>
<protein>
    <submittedName>
        <fullName evidence="1">Uncharacterized protein</fullName>
    </submittedName>
</protein>
<dbReference type="EMBL" id="CABPRJ010001894">
    <property type="protein sequence ID" value="VVC39309.1"/>
    <property type="molecule type" value="Genomic_DNA"/>
</dbReference>
<reference evidence="1 2" key="1">
    <citation type="submission" date="2019-08" db="EMBL/GenBank/DDBJ databases">
        <authorList>
            <person name="Alioto T."/>
            <person name="Alioto T."/>
            <person name="Gomez Garrido J."/>
        </authorList>
    </citation>
    <scope>NUCLEOTIDE SEQUENCE [LARGE SCALE GENOMIC DNA]</scope>
</reference>
<proteinExistence type="predicted"/>